<keyword evidence="2" id="KW-1003">Cell membrane</keyword>
<dbReference type="PANTHER" id="PTHR30287">
    <property type="entry name" value="MEMBRANE COMPONENT OF PREDICTED ABC SUPERFAMILY METABOLITE UPTAKE TRANSPORTER"/>
    <property type="match status" value="1"/>
</dbReference>
<dbReference type="AlphaFoldDB" id="A0A1M5ZVW6"/>
<dbReference type="Pfam" id="PF02687">
    <property type="entry name" value="FtsX"/>
    <property type="match status" value="2"/>
</dbReference>
<name>A0A1M5ZVW6_9VIBR</name>
<protein>
    <submittedName>
        <fullName evidence="8">FtsX-like permease family protein</fullName>
    </submittedName>
</protein>
<keyword evidence="9" id="KW-1185">Reference proteome</keyword>
<feature type="transmembrane region" description="Helical" evidence="6">
    <location>
        <begin position="740"/>
        <end position="763"/>
    </location>
</feature>
<evidence type="ECO:0000313" key="9">
    <source>
        <dbReference type="Proteomes" id="UP000184608"/>
    </source>
</evidence>
<evidence type="ECO:0000256" key="3">
    <source>
        <dbReference type="ARBA" id="ARBA00022692"/>
    </source>
</evidence>
<proteinExistence type="predicted"/>
<keyword evidence="3 6" id="KW-0812">Transmembrane</keyword>
<evidence type="ECO:0000256" key="2">
    <source>
        <dbReference type="ARBA" id="ARBA00022475"/>
    </source>
</evidence>
<evidence type="ECO:0000313" key="8">
    <source>
        <dbReference type="EMBL" id="SHI28169.1"/>
    </source>
</evidence>
<dbReference type="GO" id="GO:0005886">
    <property type="term" value="C:plasma membrane"/>
    <property type="evidence" value="ECO:0007669"/>
    <property type="project" value="UniProtKB-SubCell"/>
</dbReference>
<evidence type="ECO:0000256" key="5">
    <source>
        <dbReference type="ARBA" id="ARBA00023136"/>
    </source>
</evidence>
<dbReference type="InterPro" id="IPR038766">
    <property type="entry name" value="Membrane_comp_ABC_pdt"/>
</dbReference>
<feature type="transmembrane region" description="Helical" evidence="6">
    <location>
        <begin position="303"/>
        <end position="327"/>
    </location>
</feature>
<accession>A0A1M5ZVW6</accession>
<evidence type="ECO:0000256" key="1">
    <source>
        <dbReference type="ARBA" id="ARBA00004651"/>
    </source>
</evidence>
<dbReference type="RefSeq" id="WP_073604918.1">
    <property type="nucleotide sequence ID" value="NZ_FQXZ01000037.1"/>
</dbReference>
<reference evidence="8 9" key="1">
    <citation type="submission" date="2016-11" db="EMBL/GenBank/DDBJ databases">
        <authorList>
            <person name="Jaros S."/>
            <person name="Januszkiewicz K."/>
            <person name="Wedrychowicz H."/>
        </authorList>
    </citation>
    <scope>NUCLEOTIDE SEQUENCE [LARGE SCALE GENOMIC DNA]</scope>
    <source>
        <strain evidence="8 9">CECT 7868</strain>
    </source>
</reference>
<evidence type="ECO:0000259" key="7">
    <source>
        <dbReference type="Pfam" id="PF02687"/>
    </source>
</evidence>
<feature type="transmembrane region" description="Helical" evidence="6">
    <location>
        <begin position="693"/>
        <end position="720"/>
    </location>
</feature>
<keyword evidence="4 6" id="KW-1133">Transmembrane helix</keyword>
<feature type="transmembrane region" description="Helical" evidence="6">
    <location>
        <begin position="257"/>
        <end position="282"/>
    </location>
</feature>
<keyword evidence="5 6" id="KW-0472">Membrane</keyword>
<gene>
    <name evidence="8" type="ORF">VA7868_03296</name>
</gene>
<dbReference type="PANTHER" id="PTHR30287:SF1">
    <property type="entry name" value="INNER MEMBRANE PROTEIN"/>
    <property type="match status" value="1"/>
</dbReference>
<feature type="transmembrane region" description="Helical" evidence="6">
    <location>
        <begin position="783"/>
        <end position="805"/>
    </location>
</feature>
<feature type="transmembrane region" description="Helical" evidence="6">
    <location>
        <begin position="462"/>
        <end position="484"/>
    </location>
</feature>
<dbReference type="EMBL" id="FQXZ01000037">
    <property type="protein sequence ID" value="SHI28169.1"/>
    <property type="molecule type" value="Genomic_DNA"/>
</dbReference>
<feature type="transmembrane region" description="Helical" evidence="6">
    <location>
        <begin position="392"/>
        <end position="410"/>
    </location>
</feature>
<evidence type="ECO:0000256" key="6">
    <source>
        <dbReference type="SAM" id="Phobius"/>
    </source>
</evidence>
<feature type="domain" description="ABC3 transporter permease C-terminal" evidence="7">
    <location>
        <begin position="260"/>
        <end position="369"/>
    </location>
</feature>
<feature type="domain" description="ABC3 transporter permease C-terminal" evidence="7">
    <location>
        <begin position="699"/>
        <end position="802"/>
    </location>
</feature>
<comment type="subcellular location">
    <subcellularLocation>
        <location evidence="1">Cell membrane</location>
        <topology evidence="1">Multi-pass membrane protein</topology>
    </subcellularLocation>
</comment>
<feature type="transmembrane region" description="Helical" evidence="6">
    <location>
        <begin position="416"/>
        <end position="441"/>
    </location>
</feature>
<evidence type="ECO:0000256" key="4">
    <source>
        <dbReference type="ARBA" id="ARBA00022989"/>
    </source>
</evidence>
<dbReference type="InterPro" id="IPR003838">
    <property type="entry name" value="ABC3_permease_C"/>
</dbReference>
<organism evidence="8 9">
    <name type="scientific">Vibrio aerogenes CECT 7868</name>
    <dbReference type="NCBI Taxonomy" id="1216006"/>
    <lineage>
        <taxon>Bacteria</taxon>
        <taxon>Pseudomonadati</taxon>
        <taxon>Pseudomonadota</taxon>
        <taxon>Gammaproteobacteria</taxon>
        <taxon>Vibrionales</taxon>
        <taxon>Vibrionaceae</taxon>
        <taxon>Vibrio</taxon>
    </lineage>
</organism>
<sequence length="822" mass="91353">MKESSSFNRSLIRWSLKEIRHGQLWLVILALALITTSIFALSAVATRMEQAIVNQSKDTLMADTVFISPAPVPESLIVKAEHRGGKTSLMTRFSSMLFGTDSSGGEGMKLVFVKAVDEAFPLRGQLRLSDGKSEHAHVRPGEVWLDPQILTDLGMKIGDSVFIGDLERRITGEIIEEPGLNFNPFRQLPTVLIHQSDVNATGTVTVGSRVQYRLFINGSEQDITWLKSVTTLNPSERWRDVSGSGRSSEIFDNALRYLSLVVVVTVLIAMITLLFTCQNYVVSRKQTVAMLKSLGATRKWVRHWLLVQMALLLCIALFIGVPAGYLLELLLHIPLRGVLPSPLPALGFGPLMTTLTVLLLVAVPGFGISLYQLVHVRAGEVLQSGVSPALSAFMRWGFFLIPLCGVAVFFGKNTFLWVVLAGIALVLMLSAGAGILLLRAFGKFPLSASFKLALRRMSRAPLMTGVQLSALALSLMLFAVLWIVRTDLLADWTGIFPEDAPNVFSINISTGEKDRYLEQLEAMNIEHSPLFPMVRGRLFKINGIDAKVFAGGEQASDIFRREVNFTWAKALPDYNPVVAGQWVPEKGVSVESGVAEDIGIQVGDTLEFRINNQAIIARVNSIRHVDWRDLKPNFYFILSPDLTTNLARSWLLSFRTGKDSVRQMSVLAHEFPTVSLIDLRQITSKIQQILNQIIWAISVLTGMSLFAGLLLIYTLLRLSLDQRRGEMKLYRTLGMSDRRLRWTLWAEFGLLAFTAGMISGVSADGVVAVLVSYGFDLSPRPHFLLWILQPVIACVMVMLVVFHLFHYLNNKSHQQNTFPNSE</sequence>
<dbReference type="Proteomes" id="UP000184608">
    <property type="component" value="Unassembled WGS sequence"/>
</dbReference>
<feature type="transmembrane region" description="Helical" evidence="6">
    <location>
        <begin position="347"/>
        <end position="371"/>
    </location>
</feature>
<dbReference type="STRING" id="1216006.VA7868_03296"/>